<accession>G9YRN0</accession>
<proteinExistence type="predicted"/>
<evidence type="ECO:0000313" key="2">
    <source>
        <dbReference type="Proteomes" id="UP000004459"/>
    </source>
</evidence>
<evidence type="ECO:0000313" key="1">
    <source>
        <dbReference type="EMBL" id="EHM48974.1"/>
    </source>
</evidence>
<sequence>MCSSCSFQWISFRWIHPAPSIRYSTLITRGKKCQRKKGCNFQKDLLL</sequence>
<dbReference type="Proteomes" id="UP000004459">
    <property type="component" value="Unassembled WGS sequence"/>
</dbReference>
<dbReference type="AlphaFoldDB" id="G9YRN0"/>
<reference evidence="1 2" key="1">
    <citation type="submission" date="2011-08" db="EMBL/GenBank/DDBJ databases">
        <authorList>
            <person name="Weinstock G."/>
            <person name="Sodergren E."/>
            <person name="Clifton S."/>
            <person name="Fulton L."/>
            <person name="Fulton B."/>
            <person name="Courtney L."/>
            <person name="Fronick C."/>
            <person name="Harrison M."/>
            <person name="Strong C."/>
            <person name="Farmer C."/>
            <person name="Delahaunty K."/>
            <person name="Markovic C."/>
            <person name="Hall O."/>
            <person name="Minx P."/>
            <person name="Tomlinson C."/>
            <person name="Mitreva M."/>
            <person name="Hou S."/>
            <person name="Chen J."/>
            <person name="Wollam A."/>
            <person name="Pepin K.H."/>
            <person name="Johnson M."/>
            <person name="Bhonagiri V."/>
            <person name="Zhang X."/>
            <person name="Suruliraj S."/>
            <person name="Warren W."/>
            <person name="Chinwalla A."/>
            <person name="Mardis E.R."/>
            <person name="Wilson R.K."/>
        </authorList>
    </citation>
    <scope>NUCLEOTIDE SEQUENCE [LARGE SCALE GENOMIC DNA]</scope>
    <source>
        <strain evidence="1 2">ATCC 29863</strain>
    </source>
</reference>
<comment type="caution">
    <text evidence="1">The sequence shown here is derived from an EMBL/GenBank/DDBJ whole genome shotgun (WGS) entry which is preliminary data.</text>
</comment>
<protein>
    <submittedName>
        <fullName evidence="1">Uncharacterized protein</fullName>
    </submittedName>
</protein>
<dbReference type="EMBL" id="AGCK01000179">
    <property type="protein sequence ID" value="EHM48974.1"/>
    <property type="molecule type" value="Genomic_DNA"/>
</dbReference>
<name>G9YRN0_FLAPL</name>
<dbReference type="PATRIC" id="fig|411475.3.peg.1887"/>
<organism evidence="1 2">
    <name type="scientific">Flavonifractor plautii ATCC 29863</name>
    <dbReference type="NCBI Taxonomy" id="411475"/>
    <lineage>
        <taxon>Bacteria</taxon>
        <taxon>Bacillati</taxon>
        <taxon>Bacillota</taxon>
        <taxon>Clostridia</taxon>
        <taxon>Eubacteriales</taxon>
        <taxon>Oscillospiraceae</taxon>
        <taxon>Flavonifractor</taxon>
    </lineage>
</organism>
<gene>
    <name evidence="1" type="ORF">HMPREF0372_02179</name>
</gene>
<dbReference type="HOGENOM" id="CLU_3166632_0_0_9"/>